<evidence type="ECO:0000259" key="9">
    <source>
        <dbReference type="PROSITE" id="PS52015"/>
    </source>
</evidence>
<protein>
    <recommendedName>
        <fullName evidence="12">Protein kinase domain-containing protein</fullName>
    </recommendedName>
</protein>
<keyword evidence="11" id="KW-1185">Reference proteome</keyword>
<dbReference type="InterPro" id="IPR000719">
    <property type="entry name" value="Prot_kinase_dom"/>
</dbReference>
<keyword evidence="3 7" id="KW-1133">Transmembrane helix</keyword>
<reference evidence="11" key="1">
    <citation type="journal article" date="2019" name="Int. J. Syst. Evol. Microbiol.">
        <title>The Global Catalogue of Microorganisms (GCM) 10K type strain sequencing project: providing services to taxonomists for standard genome sequencing and annotation.</title>
        <authorList>
            <consortium name="The Broad Institute Genomics Platform"/>
            <consortium name="The Broad Institute Genome Sequencing Center for Infectious Disease"/>
            <person name="Wu L."/>
            <person name="Ma J."/>
        </authorList>
    </citation>
    <scope>NUCLEOTIDE SEQUENCE [LARGE SCALE GENOMIC DNA]</scope>
    <source>
        <strain evidence="11">JCM 17563</strain>
    </source>
</reference>
<organism evidence="10 11">
    <name type="scientific">Sphingomonas swuensis</name>
    <dbReference type="NCBI Taxonomy" id="977800"/>
    <lineage>
        <taxon>Bacteria</taxon>
        <taxon>Pseudomonadati</taxon>
        <taxon>Pseudomonadota</taxon>
        <taxon>Alphaproteobacteria</taxon>
        <taxon>Sphingomonadales</taxon>
        <taxon>Sphingomonadaceae</taxon>
        <taxon>Sphingomonas</taxon>
    </lineage>
</organism>
<keyword evidence="2 7" id="KW-0812">Transmembrane</keyword>
<evidence type="ECO:0000256" key="7">
    <source>
        <dbReference type="SAM" id="Phobius"/>
    </source>
</evidence>
<feature type="domain" description="Protein kinase" evidence="8">
    <location>
        <begin position="14"/>
        <end position="293"/>
    </location>
</feature>
<comment type="caution">
    <text evidence="10">The sequence shown here is derived from an EMBL/GenBank/DDBJ whole genome shotgun (WGS) entry which is preliminary data.</text>
</comment>
<dbReference type="InterPro" id="IPR006260">
    <property type="entry name" value="TonB/TolA_C"/>
</dbReference>
<sequence>MNKPVLFRFDGTQLALGDRLGRGGEGEVYALANDNARAVKVYSGNGARERHEKILAMVAARLSELTTLAAFPIDPVRKRNGEFAGFIMRKVSGHKALFELYSPGARKSSFPQANYPFLVRTASNFSKAIGAVHASGCVIGDINPSGIFIADDAKVTLIDADSFQLSQGAKRFLCKVGVPDYTPPELQSMSLDGTVRTTNHDNFGLAIVVFQLLFMGRHPFSGSYSKGEMPIEKAIREFRFAYGKRPVGMVPPPGAPLFKHFPPALGGAFEAAFGPAASRPSAKDWIGLLDQLTRGLKGCRDNSLHHYWQGSPECPWCRMERTQGIMLFLPPFKAASPSAPSPSSISFNLEAVWRAIEAIAPPGACPPTPRLHDISPEPSAEARRLRAEAWKQKGLGAGAVALAGAILLASPGLWIFYIPAGWFGLARLFGCAGDVGGLKGQRSNLDRQWTRALGDWQNRCGNEPFSKLKADLYKDKQAYQGLSAELNQRLQSYQQNRRTTQLEAFLNGFYIRRAQIPGIGPAKTSTLASYGFATAADITTPHRIEQVPGFGPSNAYKLIAWRRRLEAQFAYNPNPNQADQVQLNNIKSDISRKEVSLRQKLADGQAALTRAAQQALSLRQAPDAQLQKLHEHKLQLDADIKHVHGSFSAPIGWGAAIFAIIAVLVAIGSWTPTAPVVQTSNTSTSLTPPVPNGFAPVDASDEGTGPDQVTPEEESAASSHYAVRETNVRFRASTSTPIIGKLPRGAQVMGVEVTPEGETKKWLKITSGPYKGYYASAEWNLSLNERPSLDTSATGQRVINESISALREPDPEAETVKELVAGTPVTLIGLTPDGYAEVSLKGGTIVYVPPSFLGDPASTYENPSTGVDGGPGVPLGQAVTAPVPHQALASLITADDYPASALYARQEGKVRVSIDVDERGGVSDCTMIVSSGFPLLDNATCRLMRARAKFAPAQDASGNPAPSATTVTIYWTLPRLD</sequence>
<evidence type="ECO:0000259" key="8">
    <source>
        <dbReference type="PROSITE" id="PS50011"/>
    </source>
</evidence>
<evidence type="ECO:0000256" key="1">
    <source>
        <dbReference type="ARBA" id="ARBA00004167"/>
    </source>
</evidence>
<dbReference type="PROSITE" id="PS50011">
    <property type="entry name" value="PROTEIN_KINASE_DOM"/>
    <property type="match status" value="1"/>
</dbReference>
<dbReference type="PROSITE" id="PS52015">
    <property type="entry name" value="TONB_CTD"/>
    <property type="match status" value="1"/>
</dbReference>
<evidence type="ECO:0000256" key="6">
    <source>
        <dbReference type="SAM" id="MobiDB-lite"/>
    </source>
</evidence>
<proteinExistence type="predicted"/>
<dbReference type="Proteomes" id="UP001500235">
    <property type="component" value="Unassembled WGS sequence"/>
</dbReference>
<evidence type="ECO:0008006" key="12">
    <source>
        <dbReference type="Google" id="ProtNLM"/>
    </source>
</evidence>
<keyword evidence="5" id="KW-0175">Coiled coil</keyword>
<name>A0ABP7SM05_9SPHN</name>
<comment type="subcellular location">
    <subcellularLocation>
        <location evidence="1">Membrane</location>
        <topology evidence="1">Single-pass membrane protein</topology>
    </subcellularLocation>
</comment>
<dbReference type="Gene3D" id="3.30.1150.10">
    <property type="match status" value="1"/>
</dbReference>
<dbReference type="SUPFAM" id="SSF56112">
    <property type="entry name" value="Protein kinase-like (PK-like)"/>
    <property type="match status" value="1"/>
</dbReference>
<dbReference type="Gene3D" id="1.10.150.20">
    <property type="entry name" value="5' to 3' exonuclease, C-terminal subdomain"/>
    <property type="match status" value="1"/>
</dbReference>
<dbReference type="SUPFAM" id="SSF74653">
    <property type="entry name" value="TolA/TonB C-terminal domain"/>
    <property type="match status" value="1"/>
</dbReference>
<evidence type="ECO:0000313" key="11">
    <source>
        <dbReference type="Proteomes" id="UP001500235"/>
    </source>
</evidence>
<keyword evidence="4 7" id="KW-0472">Membrane</keyword>
<dbReference type="RefSeq" id="WP_344706257.1">
    <property type="nucleotide sequence ID" value="NZ_BAABBQ010000001.1"/>
</dbReference>
<evidence type="ECO:0000256" key="2">
    <source>
        <dbReference type="ARBA" id="ARBA00022692"/>
    </source>
</evidence>
<dbReference type="Gene3D" id="1.10.510.10">
    <property type="entry name" value="Transferase(Phosphotransferase) domain 1"/>
    <property type="match status" value="1"/>
</dbReference>
<evidence type="ECO:0000256" key="4">
    <source>
        <dbReference type="ARBA" id="ARBA00023136"/>
    </source>
</evidence>
<dbReference type="SMART" id="SM00287">
    <property type="entry name" value="SH3b"/>
    <property type="match status" value="2"/>
</dbReference>
<feature type="domain" description="TonB C-terminal" evidence="9">
    <location>
        <begin position="882"/>
        <end position="977"/>
    </location>
</feature>
<feature type="transmembrane region" description="Helical" evidence="7">
    <location>
        <begin position="651"/>
        <end position="670"/>
    </location>
</feature>
<feature type="transmembrane region" description="Helical" evidence="7">
    <location>
        <begin position="394"/>
        <end position="414"/>
    </location>
</feature>
<accession>A0ABP7SM05</accession>
<feature type="coiled-coil region" evidence="5">
    <location>
        <begin position="476"/>
        <end position="503"/>
    </location>
</feature>
<feature type="region of interest" description="Disordered" evidence="6">
    <location>
        <begin position="678"/>
        <end position="720"/>
    </location>
</feature>
<dbReference type="InterPro" id="IPR037682">
    <property type="entry name" value="TonB_C"/>
</dbReference>
<dbReference type="Pfam" id="PF00069">
    <property type="entry name" value="Pkinase"/>
    <property type="match status" value="1"/>
</dbReference>
<dbReference type="InterPro" id="IPR011009">
    <property type="entry name" value="Kinase-like_dom_sf"/>
</dbReference>
<gene>
    <name evidence="10" type="ORF">GCM10022280_09800</name>
</gene>
<dbReference type="Pfam" id="PF03544">
    <property type="entry name" value="TonB_C"/>
    <property type="match status" value="1"/>
</dbReference>
<evidence type="ECO:0000256" key="5">
    <source>
        <dbReference type="SAM" id="Coils"/>
    </source>
</evidence>
<evidence type="ECO:0000313" key="10">
    <source>
        <dbReference type="EMBL" id="GAA4013542.1"/>
    </source>
</evidence>
<feature type="compositionally biased region" description="Polar residues" evidence="6">
    <location>
        <begin position="678"/>
        <end position="687"/>
    </location>
</feature>
<dbReference type="NCBIfam" id="TIGR01352">
    <property type="entry name" value="tonB_Cterm"/>
    <property type="match status" value="1"/>
</dbReference>
<dbReference type="InterPro" id="IPR003646">
    <property type="entry name" value="SH3-like_bac-type"/>
</dbReference>
<evidence type="ECO:0000256" key="3">
    <source>
        <dbReference type="ARBA" id="ARBA00022989"/>
    </source>
</evidence>
<dbReference type="EMBL" id="BAABBQ010000001">
    <property type="protein sequence ID" value="GAA4013542.1"/>
    <property type="molecule type" value="Genomic_DNA"/>
</dbReference>
<dbReference type="Gene3D" id="2.30.30.40">
    <property type="entry name" value="SH3 Domains"/>
    <property type="match status" value="1"/>
</dbReference>